<dbReference type="InterPro" id="IPR016195">
    <property type="entry name" value="Pol/histidinol_Pase-like"/>
</dbReference>
<dbReference type="Gene3D" id="1.10.150.650">
    <property type="match status" value="1"/>
</dbReference>
<dbReference type="EMBL" id="DRIG01000085">
    <property type="protein sequence ID" value="HEC79051.1"/>
    <property type="molecule type" value="Genomic_DNA"/>
</dbReference>
<dbReference type="AlphaFoldDB" id="A0A9C9ENN4"/>
<evidence type="ECO:0000313" key="3">
    <source>
        <dbReference type="Proteomes" id="UP000885826"/>
    </source>
</evidence>
<accession>A0A9C9ENN4</accession>
<sequence>MEKPNFSLQKNCYADLHIHSIYSDGSLTPFEIINICKQLELKVISITDHDTVSGLGEVFTLARGDVEIIPAVEMSSNIGYLDIHILGYYIDYKNGELLAYLEDFKKHRIERVKRIIKKLSDDGIQLEFEQIKAVAQNCSLGRPHIAEVLVENGYVRSINEAFSRYLGYGLPYYEPKKDVHPKEVINRIKRSHGIPVIAHPGTINDEQIIYSLIMHGAQGIEVWHPEHNQKWQQQLYEIALKNGLLMTGGSDCHGRRGGFQIGCIGCSEDDVLMMKRHHQEICKSG</sequence>
<dbReference type="SMART" id="SM00481">
    <property type="entry name" value="POLIIIAc"/>
    <property type="match status" value="1"/>
</dbReference>
<evidence type="ECO:0000313" key="2">
    <source>
        <dbReference type="EMBL" id="HEC79051.1"/>
    </source>
</evidence>
<dbReference type="InterPro" id="IPR004013">
    <property type="entry name" value="PHP_dom"/>
</dbReference>
<feature type="domain" description="Polymerase/histidinol phosphatase N-terminal" evidence="1">
    <location>
        <begin position="14"/>
        <end position="78"/>
    </location>
</feature>
<evidence type="ECO:0000259" key="1">
    <source>
        <dbReference type="SMART" id="SM00481"/>
    </source>
</evidence>
<comment type="caution">
    <text evidence="2">The sequence shown here is derived from an EMBL/GenBank/DDBJ whole genome shotgun (WGS) entry which is preliminary data.</text>
</comment>
<dbReference type="GO" id="GO:0004534">
    <property type="term" value="F:5'-3' RNA exonuclease activity"/>
    <property type="evidence" value="ECO:0007669"/>
    <property type="project" value="TreeGrafter"/>
</dbReference>
<dbReference type="InterPro" id="IPR052018">
    <property type="entry name" value="PHP_domain"/>
</dbReference>
<name>A0A9C9ENN4_UNCW3</name>
<dbReference type="Gene3D" id="3.20.20.140">
    <property type="entry name" value="Metal-dependent hydrolases"/>
    <property type="match status" value="1"/>
</dbReference>
<dbReference type="InterPro" id="IPR003141">
    <property type="entry name" value="Pol/His_phosphatase_N"/>
</dbReference>
<dbReference type="GO" id="GO:0035312">
    <property type="term" value="F:5'-3' DNA exonuclease activity"/>
    <property type="evidence" value="ECO:0007669"/>
    <property type="project" value="TreeGrafter"/>
</dbReference>
<dbReference type="PANTHER" id="PTHR42924:SF3">
    <property type="entry name" value="POLYMERASE_HISTIDINOL PHOSPHATASE N-TERMINAL DOMAIN-CONTAINING PROTEIN"/>
    <property type="match status" value="1"/>
</dbReference>
<dbReference type="Proteomes" id="UP000885826">
    <property type="component" value="Unassembled WGS sequence"/>
</dbReference>
<proteinExistence type="predicted"/>
<gene>
    <name evidence="2" type="ORF">ENI34_07930</name>
</gene>
<protein>
    <submittedName>
        <fullName evidence="2">PHP domain-containing protein</fullName>
    </submittedName>
</protein>
<dbReference type="SUPFAM" id="SSF89550">
    <property type="entry name" value="PHP domain-like"/>
    <property type="match status" value="1"/>
</dbReference>
<dbReference type="Pfam" id="PF02811">
    <property type="entry name" value="PHP"/>
    <property type="match status" value="1"/>
</dbReference>
<dbReference type="PANTHER" id="PTHR42924">
    <property type="entry name" value="EXONUCLEASE"/>
    <property type="match status" value="1"/>
</dbReference>
<reference evidence="2" key="1">
    <citation type="journal article" date="2020" name="mSystems">
        <title>Genome- and Community-Level Interaction Insights into Carbon Utilization and Element Cycling Functions of Hydrothermarchaeota in Hydrothermal Sediment.</title>
        <authorList>
            <person name="Zhou Z."/>
            <person name="Liu Y."/>
            <person name="Xu W."/>
            <person name="Pan J."/>
            <person name="Luo Z.H."/>
            <person name="Li M."/>
        </authorList>
    </citation>
    <scope>NUCLEOTIDE SEQUENCE</scope>
    <source>
        <strain evidence="2">HyVt-388</strain>
    </source>
</reference>
<organism evidence="2 3">
    <name type="scientific">candidate division WOR-3 bacterium</name>
    <dbReference type="NCBI Taxonomy" id="2052148"/>
    <lineage>
        <taxon>Bacteria</taxon>
        <taxon>Bacteria division WOR-3</taxon>
    </lineage>
</organism>
<dbReference type="CDD" id="cd07438">
    <property type="entry name" value="PHP_HisPPase_AMP"/>
    <property type="match status" value="1"/>
</dbReference>